<dbReference type="OrthoDB" id="690661at2759"/>
<feature type="signal peptide" evidence="2">
    <location>
        <begin position="1"/>
        <end position="30"/>
    </location>
</feature>
<dbReference type="PANTHER" id="PTHR35463">
    <property type="entry name" value="TRANSMEMBRANE PROTEIN"/>
    <property type="match status" value="1"/>
</dbReference>
<gene>
    <name evidence="4" type="primary">LOC104230292</name>
</gene>
<dbReference type="eggNOG" id="ENOG502S6HC">
    <property type="taxonomic scope" value="Eukaryota"/>
</dbReference>
<proteinExistence type="predicted"/>
<dbReference type="AlphaFoldDB" id="A0A1U7WN30"/>
<dbReference type="STRING" id="4096.A0A1U7WN30"/>
<reference evidence="3" key="1">
    <citation type="journal article" date="2013" name="Genome Biol.">
        <title>Reference genomes and transcriptomes of Nicotiana sylvestris and Nicotiana tomentosiformis.</title>
        <authorList>
            <person name="Sierro N."/>
            <person name="Battey J.N."/>
            <person name="Ouadi S."/>
            <person name="Bovet L."/>
            <person name="Goepfert S."/>
            <person name="Bakaher N."/>
            <person name="Peitsch M.C."/>
            <person name="Ivanov N.V."/>
        </authorList>
    </citation>
    <scope>NUCLEOTIDE SEQUENCE [LARGE SCALE GENOMIC DNA]</scope>
</reference>
<organism evidence="3 4">
    <name type="scientific">Nicotiana sylvestris</name>
    <name type="common">Wood tobacco</name>
    <name type="synonym">South American tobacco</name>
    <dbReference type="NCBI Taxonomy" id="4096"/>
    <lineage>
        <taxon>Eukaryota</taxon>
        <taxon>Viridiplantae</taxon>
        <taxon>Streptophyta</taxon>
        <taxon>Embryophyta</taxon>
        <taxon>Tracheophyta</taxon>
        <taxon>Spermatophyta</taxon>
        <taxon>Magnoliopsida</taxon>
        <taxon>eudicotyledons</taxon>
        <taxon>Gunneridae</taxon>
        <taxon>Pentapetalae</taxon>
        <taxon>asterids</taxon>
        <taxon>lamiids</taxon>
        <taxon>Solanales</taxon>
        <taxon>Solanaceae</taxon>
        <taxon>Nicotianoideae</taxon>
        <taxon>Nicotianeae</taxon>
        <taxon>Nicotiana</taxon>
    </lineage>
</organism>
<reference evidence="4" key="2">
    <citation type="submission" date="2025-08" db="UniProtKB">
        <authorList>
            <consortium name="RefSeq"/>
        </authorList>
    </citation>
    <scope>IDENTIFICATION</scope>
    <source>
        <tissue evidence="4">Leaf</tissue>
    </source>
</reference>
<dbReference type="KEGG" id="nsy:104230292"/>
<accession>A0A1U7WN30</accession>
<sequence length="182" mass="20265">MESSHLRLKSYTLFLLLLVFITSFCCTIAAATVGSTVGGRQQQEEEEAQKLQEQLHMEAKSQKTPIIETVKRMFSFPTTLPQTSTSYWSKFNSLIKQGKAYFSPPTLDFRDSQEAQGKEEEGAGEKVKEAVIKSLDKSKEAMEDSAKSAAKLAGDAVQKTKNKVKRTFSFGDKETGHQAEEL</sequence>
<keyword evidence="3" id="KW-1185">Reference proteome</keyword>
<dbReference type="Proteomes" id="UP000189701">
    <property type="component" value="Unplaced"/>
</dbReference>
<evidence type="ECO:0000256" key="1">
    <source>
        <dbReference type="SAM" id="MobiDB-lite"/>
    </source>
</evidence>
<feature type="compositionally biased region" description="Basic and acidic residues" evidence="1">
    <location>
        <begin position="108"/>
        <end position="146"/>
    </location>
</feature>
<evidence type="ECO:0000313" key="3">
    <source>
        <dbReference type="Proteomes" id="UP000189701"/>
    </source>
</evidence>
<feature type="region of interest" description="Disordered" evidence="1">
    <location>
        <begin position="106"/>
        <end position="160"/>
    </location>
</feature>
<dbReference type="RefSeq" id="XP_009781357.1">
    <property type="nucleotide sequence ID" value="XM_009783055.1"/>
</dbReference>
<name>A0A1U7WN30_NICSY</name>
<keyword evidence="2" id="KW-0732">Signal</keyword>
<dbReference type="PANTHER" id="PTHR35463:SF11">
    <property type="entry name" value="TRANSMEMBRANE PROTEIN"/>
    <property type="match status" value="1"/>
</dbReference>
<dbReference type="GeneID" id="104230292"/>
<feature type="chain" id="PRO_5010532855" evidence="2">
    <location>
        <begin position="31"/>
        <end position="182"/>
    </location>
</feature>
<evidence type="ECO:0000256" key="2">
    <source>
        <dbReference type="SAM" id="SignalP"/>
    </source>
</evidence>
<evidence type="ECO:0000313" key="4">
    <source>
        <dbReference type="RefSeq" id="XP_009781357.1"/>
    </source>
</evidence>
<protein>
    <submittedName>
        <fullName evidence="4">Uncharacterized protein LOC104230292</fullName>
    </submittedName>
</protein>